<dbReference type="PANTHER" id="PTHR43213:SF5">
    <property type="entry name" value="BIFUNCTIONAL DTTP_UTP PYROPHOSPHATASE_METHYLTRANSFERASE PROTEIN-RELATED"/>
    <property type="match status" value="1"/>
</dbReference>
<keyword evidence="2" id="KW-0378">Hydrolase</keyword>
<dbReference type="InterPro" id="IPR029001">
    <property type="entry name" value="ITPase-like_fam"/>
</dbReference>
<evidence type="ECO:0000256" key="1">
    <source>
        <dbReference type="ARBA" id="ARBA00001968"/>
    </source>
</evidence>
<proteinExistence type="inferred from homology"/>
<evidence type="ECO:0000256" key="2">
    <source>
        <dbReference type="ARBA" id="ARBA00022801"/>
    </source>
</evidence>
<evidence type="ECO:0000313" key="4">
    <source>
        <dbReference type="Proteomes" id="UP000023152"/>
    </source>
</evidence>
<dbReference type="SUPFAM" id="SSF52972">
    <property type="entry name" value="ITPase-like"/>
    <property type="match status" value="1"/>
</dbReference>
<organism evidence="3 4">
    <name type="scientific">Reticulomyxa filosa</name>
    <dbReference type="NCBI Taxonomy" id="46433"/>
    <lineage>
        <taxon>Eukaryota</taxon>
        <taxon>Sar</taxon>
        <taxon>Rhizaria</taxon>
        <taxon>Retaria</taxon>
        <taxon>Foraminifera</taxon>
        <taxon>Monothalamids</taxon>
        <taxon>Reticulomyxidae</taxon>
        <taxon>Reticulomyxa</taxon>
    </lineage>
</organism>
<dbReference type="Pfam" id="PF02545">
    <property type="entry name" value="Maf"/>
    <property type="match status" value="1"/>
</dbReference>
<dbReference type="AlphaFoldDB" id="X6N9Y0"/>
<dbReference type="OMA" id="VIGCDSV"/>
<reference evidence="3 4" key="1">
    <citation type="journal article" date="2013" name="Curr. Biol.">
        <title>The Genome of the Foraminiferan Reticulomyxa filosa.</title>
        <authorList>
            <person name="Glockner G."/>
            <person name="Hulsmann N."/>
            <person name="Schleicher M."/>
            <person name="Noegel A.A."/>
            <person name="Eichinger L."/>
            <person name="Gallinger C."/>
            <person name="Pawlowski J."/>
            <person name="Sierra R."/>
            <person name="Euteneuer U."/>
            <person name="Pillet L."/>
            <person name="Moustafa A."/>
            <person name="Platzer M."/>
            <person name="Groth M."/>
            <person name="Szafranski K."/>
            <person name="Schliwa M."/>
        </authorList>
    </citation>
    <scope>NUCLEOTIDE SEQUENCE [LARGE SCALE GENOMIC DNA]</scope>
</reference>
<dbReference type="CDD" id="cd00555">
    <property type="entry name" value="Maf"/>
    <property type="match status" value="1"/>
</dbReference>
<comment type="caution">
    <text evidence="3">The sequence shown here is derived from an EMBL/GenBank/DDBJ whole genome shotgun (WGS) entry which is preliminary data.</text>
</comment>
<dbReference type="GO" id="GO:0047429">
    <property type="term" value="F:nucleoside triphosphate diphosphatase activity"/>
    <property type="evidence" value="ECO:0007669"/>
    <property type="project" value="InterPro"/>
</dbReference>
<evidence type="ECO:0000313" key="3">
    <source>
        <dbReference type="EMBL" id="ETO22559.1"/>
    </source>
</evidence>
<dbReference type="Gene3D" id="3.90.950.10">
    <property type="match status" value="1"/>
</dbReference>
<dbReference type="NCBIfam" id="TIGR00172">
    <property type="entry name" value="maf"/>
    <property type="match status" value="1"/>
</dbReference>
<dbReference type="HAMAP" id="MF_00528">
    <property type="entry name" value="Maf"/>
    <property type="match status" value="1"/>
</dbReference>
<gene>
    <name evidence="3" type="ORF">RFI_14632</name>
</gene>
<keyword evidence="4" id="KW-1185">Reference proteome</keyword>
<dbReference type="InterPro" id="IPR003697">
    <property type="entry name" value="Maf-like"/>
</dbReference>
<dbReference type="Proteomes" id="UP000023152">
    <property type="component" value="Unassembled WGS sequence"/>
</dbReference>
<sequence length="232" mass="26310">MLLDKLRFLHQLRIILASGSPRRKEILETIKLKFEVIPSTFPENLDKSKYTPIQYVIENARLKALDVYKGEVSKWKLSSDKKAKIDLVIGCDTVVVFRDQILEKPKTQKEAKQMLSQLSGSTHYVTSGVALIRPNDDSLEHPIVETFSQQTQVVFAPLTTQLIDAYVETMEPMDKAGGYGMQGIASQFVTKIDGCYFNVVGFPVQLFCEKLTTFLNLDDNVSDKEKEQKENI</sequence>
<dbReference type="EMBL" id="ASPP01010636">
    <property type="protein sequence ID" value="ETO22559.1"/>
    <property type="molecule type" value="Genomic_DNA"/>
</dbReference>
<dbReference type="PIRSF" id="PIRSF006305">
    <property type="entry name" value="Maf"/>
    <property type="match status" value="1"/>
</dbReference>
<dbReference type="OrthoDB" id="10267058at2759"/>
<dbReference type="PANTHER" id="PTHR43213">
    <property type="entry name" value="BIFUNCTIONAL DTTP/UTP PYROPHOSPHATASE/METHYLTRANSFERASE PROTEIN-RELATED"/>
    <property type="match status" value="1"/>
</dbReference>
<accession>X6N9Y0</accession>
<name>X6N9Y0_RETFI</name>
<comment type="cofactor">
    <cofactor evidence="1">
        <name>a divalent metal cation</name>
        <dbReference type="ChEBI" id="CHEBI:60240"/>
    </cofactor>
</comment>
<protein>
    <submittedName>
        <fullName evidence="3">Uncharacterized protein</fullName>
    </submittedName>
</protein>